<accession>A0A8D9S2P0</accession>
<dbReference type="Proteomes" id="UP000003419">
    <property type="component" value="Unassembled WGS sequence"/>
</dbReference>
<gene>
    <name evidence="1" type="ORF">HMPREF0534_0368</name>
</gene>
<comment type="caution">
    <text evidence="1">The sequence shown here is derived from an EMBL/GenBank/DDBJ whole genome shotgun (WGS) entry which is preliminary data.</text>
</comment>
<organism evidence="1 2">
    <name type="scientific">Limosilactobacillus reuteri CF48-3A</name>
    <dbReference type="NCBI Taxonomy" id="525341"/>
    <lineage>
        <taxon>Bacteria</taxon>
        <taxon>Bacillati</taxon>
        <taxon>Bacillota</taxon>
        <taxon>Bacilli</taxon>
        <taxon>Lactobacillales</taxon>
        <taxon>Lactobacillaceae</taxon>
        <taxon>Limosilactobacillus</taxon>
    </lineage>
</organism>
<dbReference type="EMBL" id="ACHG01000030">
    <property type="protein sequence ID" value="EEI66317.1"/>
    <property type="molecule type" value="Genomic_DNA"/>
</dbReference>
<proteinExistence type="predicted"/>
<evidence type="ECO:0000313" key="2">
    <source>
        <dbReference type="Proteomes" id="UP000003419"/>
    </source>
</evidence>
<evidence type="ECO:0000313" key="1">
    <source>
        <dbReference type="EMBL" id="EEI66317.1"/>
    </source>
</evidence>
<name>A0A8D9S2P0_LIMRT</name>
<protein>
    <submittedName>
        <fullName evidence="1">Uncharacterized protein</fullName>
    </submittedName>
</protein>
<dbReference type="AlphaFoldDB" id="A0A8D9S2P0"/>
<sequence>MIYSVSKYDILFTKQMFDQRFHMRNIILNPTKRQVHKINKRIEEVYRPRQKQALIVFTTNISNNPIYKISLDTFPALGTGISMTMVSEIPVDDISKEQYILLLYALYSHWKKLPLVFRGFTPKQVRWFQKKFGTRVFNEHSTVDWWRKLR</sequence>
<reference evidence="1 2" key="1">
    <citation type="submission" date="2009-01" db="EMBL/GenBank/DDBJ databases">
        <authorList>
            <person name="Qin X."/>
            <person name="Bachman B."/>
            <person name="Battles P."/>
            <person name="Bell A."/>
            <person name="Bess C."/>
            <person name="Bickham C."/>
            <person name="Chaboub L."/>
            <person name="Chen D."/>
            <person name="Coyle M."/>
            <person name="Deiros D.R."/>
            <person name="Dinh H."/>
            <person name="Forbes L."/>
            <person name="Fowler G."/>
            <person name="Francisco L."/>
            <person name="Fu Q."/>
            <person name="Gubbala S."/>
            <person name="Hale W."/>
            <person name="Han Y."/>
            <person name="Hemphill L."/>
            <person name="Highlander S.K."/>
            <person name="Hirani K."/>
            <person name="Hogues M."/>
            <person name="Jackson L."/>
            <person name="Jakkamsetti A."/>
            <person name="Javaid M."/>
            <person name="Jiang H."/>
            <person name="Korchina V."/>
            <person name="Kovar C."/>
            <person name="Lara F."/>
            <person name="Lee S."/>
            <person name="Mata R."/>
            <person name="Mathew T."/>
            <person name="Moen C."/>
            <person name="Morales K."/>
            <person name="Munidasa M."/>
            <person name="Nazareth L."/>
            <person name="Ngo R."/>
            <person name="Nguyen L."/>
            <person name="Okwuonu G."/>
            <person name="Ongeri F."/>
            <person name="Patil S."/>
            <person name="Petrosino J."/>
            <person name="Pham C."/>
            <person name="Pham P."/>
            <person name="Pu L.-L."/>
            <person name="Puazo M."/>
            <person name="Raj R."/>
            <person name="Reid J."/>
            <person name="Rouhana J."/>
            <person name="Saada N."/>
            <person name="Shang Y."/>
            <person name="Simmons D."/>
            <person name="Thornton R."/>
            <person name="Warren J."/>
            <person name="Weissenberger G."/>
            <person name="Zhang J."/>
            <person name="Zhang L."/>
            <person name="Zhou C."/>
            <person name="Zhu D."/>
            <person name="Muzny D."/>
            <person name="Worley K."/>
            <person name="Gibbs R."/>
        </authorList>
    </citation>
    <scope>NUCLEOTIDE SEQUENCE [LARGE SCALE GENOMIC DNA]</scope>
    <source>
        <strain evidence="1 2">CF48-3A</strain>
    </source>
</reference>